<organism evidence="1">
    <name type="scientific">human gut metagenome</name>
    <dbReference type="NCBI Taxonomy" id="408170"/>
    <lineage>
        <taxon>unclassified sequences</taxon>
        <taxon>metagenomes</taxon>
        <taxon>organismal metagenomes</taxon>
    </lineage>
</organism>
<accession>W1XYM1</accession>
<dbReference type="AlphaFoldDB" id="W1XYM1"/>
<proteinExistence type="predicted"/>
<feature type="non-terminal residue" evidence="1">
    <location>
        <position position="28"/>
    </location>
</feature>
<evidence type="ECO:0000313" key="1">
    <source>
        <dbReference type="EMBL" id="ETJ33959.1"/>
    </source>
</evidence>
<dbReference type="InterPro" id="IPR042103">
    <property type="entry name" value="SerRS_1_N_sf"/>
</dbReference>
<reference evidence="1" key="1">
    <citation type="submission" date="2013-12" db="EMBL/GenBank/DDBJ databases">
        <title>A Varibaculum cambriense genome reconstructed from a premature infant gut community with otherwise low bacterial novelty that shifts toward anaerobic metabolism during the third week of life.</title>
        <authorList>
            <person name="Brown C.T."/>
            <person name="Sharon I."/>
            <person name="Thomas B.C."/>
            <person name="Castelle C.J."/>
            <person name="Morowitz M.J."/>
            <person name="Banfield J.F."/>
        </authorList>
    </citation>
    <scope>NUCLEOTIDE SEQUENCE</scope>
</reference>
<dbReference type="Gene3D" id="1.10.287.40">
    <property type="entry name" value="Serine-tRNA synthetase, tRNA binding domain"/>
    <property type="match status" value="1"/>
</dbReference>
<gene>
    <name evidence="1" type="ORF">Q604_UNBC11604G0001</name>
</gene>
<comment type="caution">
    <text evidence="1">The sequence shown here is derived from an EMBL/GenBank/DDBJ whole genome shotgun (WGS) entry which is preliminary data.</text>
</comment>
<sequence length="28" mass="3449">MLDIKRIRENLDDIKKAMDRRGEKEFDL</sequence>
<name>W1XYM1_9ZZZZ</name>
<dbReference type="EMBL" id="AZMM01011604">
    <property type="protein sequence ID" value="ETJ33959.1"/>
    <property type="molecule type" value="Genomic_DNA"/>
</dbReference>
<protein>
    <submittedName>
        <fullName evidence="1">Uncharacterized protein</fullName>
    </submittedName>
</protein>